<evidence type="ECO:0000313" key="4">
    <source>
        <dbReference type="EMBL" id="KAK4452260.1"/>
    </source>
</evidence>
<evidence type="ECO:0000256" key="2">
    <source>
        <dbReference type="SAM" id="MobiDB-lite"/>
    </source>
</evidence>
<evidence type="ECO:0000256" key="1">
    <source>
        <dbReference type="SAM" id="Coils"/>
    </source>
</evidence>
<keyword evidence="5" id="KW-1185">Reference proteome</keyword>
<dbReference type="InterPro" id="IPR027417">
    <property type="entry name" value="P-loop_NTPase"/>
</dbReference>
<keyword evidence="1" id="KW-0175">Coiled coil</keyword>
<reference evidence="4" key="2">
    <citation type="submission" date="2023-05" db="EMBL/GenBank/DDBJ databases">
        <authorList>
            <consortium name="Lawrence Berkeley National Laboratory"/>
            <person name="Steindorff A."/>
            <person name="Hensen N."/>
            <person name="Bonometti L."/>
            <person name="Westerberg I."/>
            <person name="Brannstrom I.O."/>
            <person name="Guillou S."/>
            <person name="Cros-Aarteil S."/>
            <person name="Calhoun S."/>
            <person name="Haridas S."/>
            <person name="Kuo A."/>
            <person name="Mondo S."/>
            <person name="Pangilinan J."/>
            <person name="Riley R."/>
            <person name="Labutti K."/>
            <person name="Andreopoulos B."/>
            <person name="Lipzen A."/>
            <person name="Chen C."/>
            <person name="Yanf M."/>
            <person name="Daum C."/>
            <person name="Ng V."/>
            <person name="Clum A."/>
            <person name="Ohm R."/>
            <person name="Martin F."/>
            <person name="Silar P."/>
            <person name="Natvig D."/>
            <person name="Lalanne C."/>
            <person name="Gautier V."/>
            <person name="Ament-Velasquez S.L."/>
            <person name="Kruys A."/>
            <person name="Hutchinson M.I."/>
            <person name="Powell A.J."/>
            <person name="Barry K."/>
            <person name="Miller A.N."/>
            <person name="Grigoriev I.V."/>
            <person name="Debuchy R."/>
            <person name="Gladieux P."/>
            <person name="Thoren M.H."/>
            <person name="Johannesson H."/>
        </authorList>
    </citation>
    <scope>NUCLEOTIDE SEQUENCE</scope>
    <source>
        <strain evidence="4">PSN243</strain>
    </source>
</reference>
<dbReference type="Pfam" id="PF01926">
    <property type="entry name" value="MMR_HSR1"/>
    <property type="match status" value="1"/>
</dbReference>
<dbReference type="AlphaFoldDB" id="A0AAV9GVC3"/>
<feature type="coiled-coil region" evidence="1">
    <location>
        <begin position="213"/>
        <end position="254"/>
    </location>
</feature>
<name>A0AAV9GVC3_9PEZI</name>
<evidence type="ECO:0000259" key="3">
    <source>
        <dbReference type="Pfam" id="PF01926"/>
    </source>
</evidence>
<gene>
    <name evidence="4" type="ORF">QBC34DRAFT_320564</name>
</gene>
<protein>
    <recommendedName>
        <fullName evidence="3">G domain-containing protein</fullName>
    </recommendedName>
</protein>
<dbReference type="Gene3D" id="3.40.50.300">
    <property type="entry name" value="P-loop containing nucleotide triphosphate hydrolases"/>
    <property type="match status" value="1"/>
</dbReference>
<organism evidence="4 5">
    <name type="scientific">Podospora aff. communis PSN243</name>
    <dbReference type="NCBI Taxonomy" id="3040156"/>
    <lineage>
        <taxon>Eukaryota</taxon>
        <taxon>Fungi</taxon>
        <taxon>Dikarya</taxon>
        <taxon>Ascomycota</taxon>
        <taxon>Pezizomycotina</taxon>
        <taxon>Sordariomycetes</taxon>
        <taxon>Sordariomycetidae</taxon>
        <taxon>Sordariales</taxon>
        <taxon>Podosporaceae</taxon>
        <taxon>Podospora</taxon>
    </lineage>
</organism>
<feature type="domain" description="G" evidence="3">
    <location>
        <begin position="1"/>
        <end position="62"/>
    </location>
</feature>
<dbReference type="Proteomes" id="UP001321760">
    <property type="component" value="Unassembled WGS sequence"/>
</dbReference>
<dbReference type="CDD" id="cd00882">
    <property type="entry name" value="Ras_like_GTPase"/>
    <property type="match status" value="1"/>
</dbReference>
<accession>A0AAV9GVC3</accession>
<sequence length="282" mass="32109">MGMTGAGKSTFISRLTGLEEEVGVGHTLSSTTVETACYTARYDSNRIIHLIDTPGFDDTTRSDTEILNTISSRLSTLYRAHQPLLGIIFLHRITDVRLAGSAIKNFNILQRISGPQNYDRIVLATTMWGEAAIRKGGREAALAREDRLWDYWKGMFRGESRMVRHEEDTQESARKILSYLIDHPSASQPLQIQRELVDHGMTLNQTDAGRHVQRELLMAKEKLDRELAELQRAVEDTKRKVNEETLRTDEVQREVIRVNTSGSVRNAKRKRTDEGQQWGETE</sequence>
<evidence type="ECO:0000313" key="5">
    <source>
        <dbReference type="Proteomes" id="UP001321760"/>
    </source>
</evidence>
<feature type="non-terminal residue" evidence="4">
    <location>
        <position position="282"/>
    </location>
</feature>
<comment type="caution">
    <text evidence="4">The sequence shown here is derived from an EMBL/GenBank/DDBJ whole genome shotgun (WGS) entry which is preliminary data.</text>
</comment>
<feature type="region of interest" description="Disordered" evidence="2">
    <location>
        <begin position="258"/>
        <end position="282"/>
    </location>
</feature>
<dbReference type="SUPFAM" id="SSF52540">
    <property type="entry name" value="P-loop containing nucleoside triphosphate hydrolases"/>
    <property type="match status" value="1"/>
</dbReference>
<proteinExistence type="predicted"/>
<dbReference type="GO" id="GO:0005525">
    <property type="term" value="F:GTP binding"/>
    <property type="evidence" value="ECO:0007669"/>
    <property type="project" value="InterPro"/>
</dbReference>
<reference evidence="4" key="1">
    <citation type="journal article" date="2023" name="Mol. Phylogenet. Evol.">
        <title>Genome-scale phylogeny and comparative genomics of the fungal order Sordariales.</title>
        <authorList>
            <person name="Hensen N."/>
            <person name="Bonometti L."/>
            <person name="Westerberg I."/>
            <person name="Brannstrom I.O."/>
            <person name="Guillou S."/>
            <person name="Cros-Aarteil S."/>
            <person name="Calhoun S."/>
            <person name="Haridas S."/>
            <person name="Kuo A."/>
            <person name="Mondo S."/>
            <person name="Pangilinan J."/>
            <person name="Riley R."/>
            <person name="LaButti K."/>
            <person name="Andreopoulos B."/>
            <person name="Lipzen A."/>
            <person name="Chen C."/>
            <person name="Yan M."/>
            <person name="Daum C."/>
            <person name="Ng V."/>
            <person name="Clum A."/>
            <person name="Steindorff A."/>
            <person name="Ohm R.A."/>
            <person name="Martin F."/>
            <person name="Silar P."/>
            <person name="Natvig D.O."/>
            <person name="Lalanne C."/>
            <person name="Gautier V."/>
            <person name="Ament-Velasquez S.L."/>
            <person name="Kruys A."/>
            <person name="Hutchinson M.I."/>
            <person name="Powell A.J."/>
            <person name="Barry K."/>
            <person name="Miller A.N."/>
            <person name="Grigoriev I.V."/>
            <person name="Debuchy R."/>
            <person name="Gladieux P."/>
            <person name="Hiltunen Thoren M."/>
            <person name="Johannesson H."/>
        </authorList>
    </citation>
    <scope>NUCLEOTIDE SEQUENCE</scope>
    <source>
        <strain evidence="4">PSN243</strain>
    </source>
</reference>
<dbReference type="InterPro" id="IPR006073">
    <property type="entry name" value="GTP-bd"/>
</dbReference>
<dbReference type="EMBL" id="MU865924">
    <property type="protein sequence ID" value="KAK4452260.1"/>
    <property type="molecule type" value="Genomic_DNA"/>
</dbReference>